<dbReference type="SUPFAM" id="SSF52540">
    <property type="entry name" value="P-loop containing nucleoside triphosphate hydrolases"/>
    <property type="match status" value="1"/>
</dbReference>
<evidence type="ECO:0000256" key="1">
    <source>
        <dbReference type="ARBA" id="ARBA00004651"/>
    </source>
</evidence>
<protein>
    <recommendedName>
        <fullName evidence="7">Type IV secretion system coupling protein TraD DNA-binding domain-containing protein</fullName>
    </recommendedName>
</protein>
<evidence type="ECO:0000259" key="7">
    <source>
        <dbReference type="Pfam" id="PF10412"/>
    </source>
</evidence>
<proteinExistence type="predicted"/>
<feature type="domain" description="Type IV secretion system coupling protein TraD DNA-binding" evidence="7">
    <location>
        <begin position="134"/>
        <end position="460"/>
    </location>
</feature>
<evidence type="ECO:0000313" key="8">
    <source>
        <dbReference type="EMBL" id="OCX73816.1"/>
    </source>
</evidence>
<dbReference type="PANTHER" id="PTHR37937:SF1">
    <property type="entry name" value="CONJUGATIVE TRANSFER: DNA TRANSPORT"/>
    <property type="match status" value="1"/>
</dbReference>
<name>A0A1C2IJU7_ACITH</name>
<dbReference type="Gene3D" id="3.40.50.300">
    <property type="entry name" value="P-loop containing nucleotide triphosphate hydrolases"/>
    <property type="match status" value="2"/>
</dbReference>
<evidence type="ECO:0000256" key="4">
    <source>
        <dbReference type="ARBA" id="ARBA00022989"/>
    </source>
</evidence>
<reference evidence="8 9" key="1">
    <citation type="journal article" date="2016" name="Int. J. Mol. Sci.">
        <title>Comparative genomics of the extreme acidophile Acidithiobacillus thiooxidans reveals intraspecific divergence and niche adaptation.</title>
        <authorList>
            <person name="Zhang X."/>
            <person name="Feng X."/>
            <person name="Tao J."/>
            <person name="Ma L."/>
            <person name="Xiao Y."/>
            <person name="Liang Y."/>
            <person name="Liu X."/>
            <person name="Yin H."/>
        </authorList>
    </citation>
    <scope>NUCLEOTIDE SEQUENCE [LARGE SCALE GENOMIC DNA]</scope>
    <source>
        <strain evidence="8 9">A02</strain>
    </source>
</reference>
<feature type="transmembrane region" description="Helical" evidence="6">
    <location>
        <begin position="78"/>
        <end position="98"/>
    </location>
</feature>
<accession>A0A1C2IJU7</accession>
<dbReference type="Pfam" id="PF10412">
    <property type="entry name" value="TrwB_AAD_bind"/>
    <property type="match status" value="1"/>
</dbReference>
<keyword evidence="2" id="KW-1003">Cell membrane</keyword>
<evidence type="ECO:0000313" key="9">
    <source>
        <dbReference type="Proteomes" id="UP000094893"/>
    </source>
</evidence>
<sequence>MQKPTTTSRYTGPNDPRFAQGSGFFEVIGLGTVAGAVAGYSGAWEAIALAKAGVLLPPKAIFAAIHTAGIMPPQLAPYLAAGAAIGTIAGAAIGYFAADIRHEIHVRGRRLETVNAAAKALKPGKKTAPGLAIHPQLKISQQQECRHFLLLGGSGSGKTSILWPMINQAVSRGDRCLIFSFKGDFQQKGDFPFSLLAPWDKRSVRWQLGKDIRTRLHAESLAKTLIPTPEKDPIWAQGAQGLLTAIISEVQSKYGENWGFFRLAQACSVALSDYDSLVETVMQESPLARSFLMGKDSKTTASYLAQMASNLSDVVNLGVADFSNANGSPWSVRDWLAGKGPAAAILGYLPESETLSSAYCASVIEQTVKQILGFPDAPPEARRIWLFLDEVPQAGKIPSITSALEAARSKGCRVVLGMQGVAQLEEHGYSKNTLRIWAGQCGVKIVANLSDPDDQKWASNRFLVISSG</sequence>
<evidence type="ECO:0000256" key="5">
    <source>
        <dbReference type="ARBA" id="ARBA00023136"/>
    </source>
</evidence>
<dbReference type="GO" id="GO:0005886">
    <property type="term" value="C:plasma membrane"/>
    <property type="evidence" value="ECO:0007669"/>
    <property type="project" value="UniProtKB-SubCell"/>
</dbReference>
<dbReference type="PANTHER" id="PTHR37937">
    <property type="entry name" value="CONJUGATIVE TRANSFER: DNA TRANSPORT"/>
    <property type="match status" value="1"/>
</dbReference>
<dbReference type="InterPro" id="IPR051539">
    <property type="entry name" value="T4SS-coupling_protein"/>
</dbReference>
<evidence type="ECO:0000256" key="2">
    <source>
        <dbReference type="ARBA" id="ARBA00022475"/>
    </source>
</evidence>
<dbReference type="EMBL" id="LWSA01000093">
    <property type="protein sequence ID" value="OCX73816.1"/>
    <property type="molecule type" value="Genomic_DNA"/>
</dbReference>
<keyword evidence="3 6" id="KW-0812">Transmembrane</keyword>
<dbReference type="InterPro" id="IPR019476">
    <property type="entry name" value="T4SS_TraD_DNA-bd"/>
</dbReference>
<dbReference type="Proteomes" id="UP000094893">
    <property type="component" value="Unassembled WGS sequence"/>
</dbReference>
<dbReference type="RefSeq" id="WP_024895438.1">
    <property type="nucleotide sequence ID" value="NZ_LWRZ01000119.1"/>
</dbReference>
<comment type="subcellular location">
    <subcellularLocation>
        <location evidence="1">Cell membrane</location>
        <topology evidence="1">Multi-pass membrane protein</topology>
    </subcellularLocation>
</comment>
<keyword evidence="4 6" id="KW-1133">Transmembrane helix</keyword>
<comment type="caution">
    <text evidence="8">The sequence shown here is derived from an EMBL/GenBank/DDBJ whole genome shotgun (WGS) entry which is preliminary data.</text>
</comment>
<dbReference type="AlphaFoldDB" id="A0A1C2IJU7"/>
<evidence type="ECO:0000256" key="6">
    <source>
        <dbReference type="SAM" id="Phobius"/>
    </source>
</evidence>
<dbReference type="CDD" id="cd01127">
    <property type="entry name" value="TrwB_TraG_TraD_VirD4"/>
    <property type="match status" value="1"/>
</dbReference>
<gene>
    <name evidence="8" type="ORF">A6P07_07225</name>
</gene>
<keyword evidence="5 6" id="KW-0472">Membrane</keyword>
<organism evidence="8 9">
    <name type="scientific">Acidithiobacillus thiooxidans</name>
    <name type="common">Thiobacillus thiooxidans</name>
    <dbReference type="NCBI Taxonomy" id="930"/>
    <lineage>
        <taxon>Bacteria</taxon>
        <taxon>Pseudomonadati</taxon>
        <taxon>Pseudomonadota</taxon>
        <taxon>Acidithiobacillia</taxon>
        <taxon>Acidithiobacillales</taxon>
        <taxon>Acidithiobacillaceae</taxon>
        <taxon>Acidithiobacillus</taxon>
    </lineage>
</organism>
<evidence type="ECO:0000256" key="3">
    <source>
        <dbReference type="ARBA" id="ARBA00022692"/>
    </source>
</evidence>
<dbReference type="InterPro" id="IPR027417">
    <property type="entry name" value="P-loop_NTPase"/>
</dbReference>